<gene>
    <name evidence="1" type="ORF">AAE02nite_21320</name>
</gene>
<dbReference type="EMBL" id="BJYS01000015">
    <property type="protein sequence ID" value="GEO04468.1"/>
    <property type="molecule type" value="Genomic_DNA"/>
</dbReference>
<accession>A0A512AXM3</accession>
<proteinExistence type="predicted"/>
<evidence type="ECO:0000313" key="1">
    <source>
        <dbReference type="EMBL" id="GEO04468.1"/>
    </source>
</evidence>
<sequence>MNHGTNSFSKIVYIKAYYNYNSKKLNFSNLSGILLFKHFTDYTITNLNNPDYTKT</sequence>
<evidence type="ECO:0000313" key="2">
    <source>
        <dbReference type="Proteomes" id="UP000321532"/>
    </source>
</evidence>
<organism evidence="1 2">
    <name type="scientific">Adhaeribacter aerolatus</name>
    <dbReference type="NCBI Taxonomy" id="670289"/>
    <lineage>
        <taxon>Bacteria</taxon>
        <taxon>Pseudomonadati</taxon>
        <taxon>Bacteroidota</taxon>
        <taxon>Cytophagia</taxon>
        <taxon>Cytophagales</taxon>
        <taxon>Hymenobacteraceae</taxon>
        <taxon>Adhaeribacter</taxon>
    </lineage>
</organism>
<dbReference type="Proteomes" id="UP000321532">
    <property type="component" value="Unassembled WGS sequence"/>
</dbReference>
<protein>
    <submittedName>
        <fullName evidence="1">Uncharacterized protein</fullName>
    </submittedName>
</protein>
<name>A0A512AXM3_9BACT</name>
<dbReference type="AlphaFoldDB" id="A0A512AXM3"/>
<reference evidence="1 2" key="1">
    <citation type="submission" date="2019-07" db="EMBL/GenBank/DDBJ databases">
        <title>Whole genome shotgun sequence of Adhaeribacter aerolatus NBRC 106133.</title>
        <authorList>
            <person name="Hosoyama A."/>
            <person name="Uohara A."/>
            <person name="Ohji S."/>
            <person name="Ichikawa N."/>
        </authorList>
    </citation>
    <scope>NUCLEOTIDE SEQUENCE [LARGE SCALE GENOMIC DNA]</scope>
    <source>
        <strain evidence="1 2">NBRC 106133</strain>
    </source>
</reference>
<keyword evidence="2" id="KW-1185">Reference proteome</keyword>
<comment type="caution">
    <text evidence="1">The sequence shown here is derived from an EMBL/GenBank/DDBJ whole genome shotgun (WGS) entry which is preliminary data.</text>
</comment>